<evidence type="ECO:0000313" key="3">
    <source>
        <dbReference type="Proteomes" id="UP000241769"/>
    </source>
</evidence>
<feature type="compositionally biased region" description="Basic and acidic residues" evidence="1">
    <location>
        <begin position="332"/>
        <end position="344"/>
    </location>
</feature>
<gene>
    <name evidence="2" type="ORF">PROFUN_09430</name>
</gene>
<accession>A0A2P6NHJ2</accession>
<name>A0A2P6NHJ2_9EUKA</name>
<evidence type="ECO:0000256" key="1">
    <source>
        <dbReference type="SAM" id="MobiDB-lite"/>
    </source>
</evidence>
<organism evidence="2 3">
    <name type="scientific">Planoprotostelium fungivorum</name>
    <dbReference type="NCBI Taxonomy" id="1890364"/>
    <lineage>
        <taxon>Eukaryota</taxon>
        <taxon>Amoebozoa</taxon>
        <taxon>Evosea</taxon>
        <taxon>Variosea</taxon>
        <taxon>Cavosteliida</taxon>
        <taxon>Cavosteliaceae</taxon>
        <taxon>Planoprotostelium</taxon>
    </lineage>
</organism>
<dbReference type="AlphaFoldDB" id="A0A2P6NHJ2"/>
<dbReference type="Proteomes" id="UP000241769">
    <property type="component" value="Unassembled WGS sequence"/>
</dbReference>
<proteinExistence type="predicted"/>
<feature type="region of interest" description="Disordered" evidence="1">
    <location>
        <begin position="1"/>
        <end position="20"/>
    </location>
</feature>
<sequence length="568" mass="64616">MADQSHWLQSPYPDPYDSNQQHIEDMLMHGTAPLGFQYQMNSDPADGSFSSLQYMNQNIYSTQNLFQPLHPHAHPMHNLQGNERNNNCTEDPYLLDSKSDPPSLYGYPSSQPNYDTAHIMSNMGLDHSPFSSPAFMGENVPFGQDQPATPIHALTATPIDSAATASQEEDNYTPGAIDQPGSSNVYLRVPSQRRLFLKDKEANITVDVCAKDGHLMPGKYTIKVNTTQKDAGKWKACESFIIDQPASKFRKQFPYTDVKPTKNKRLELTVSLHSEDNKAPPLDTKVLAIGVYSNTNQKKTLMMDVIMHYTSLSAVPSSPVTDKKSKIKKVFSKNEKDKDKEASDRPQINVPTNHAKFWVLELWRLKLYNRDKKDSQFNTPTDDDWRNIMKTLSPPIPEDVVPYTQFEKLLNWTFNAGEEAIKVPDIWNRGAVFFCTTALAKQLLNRSDLFLIRFSSAGKMNFAFHQPDAPGNQGEITPGEGDREMLYYISLLMQKNFKLVLKDRTIVGPEWHQEEIDFEPEGVEGLTTNREPNPQHQDLRFCATRTDEQEAEGMRRWFDMTESDDSCL</sequence>
<dbReference type="EMBL" id="MDYQ01000083">
    <property type="protein sequence ID" value="PRP83402.1"/>
    <property type="molecule type" value="Genomic_DNA"/>
</dbReference>
<evidence type="ECO:0000313" key="2">
    <source>
        <dbReference type="EMBL" id="PRP83402.1"/>
    </source>
</evidence>
<feature type="region of interest" description="Disordered" evidence="1">
    <location>
        <begin position="325"/>
        <end position="348"/>
    </location>
</feature>
<comment type="caution">
    <text evidence="2">The sequence shown here is derived from an EMBL/GenBank/DDBJ whole genome shotgun (WGS) entry which is preliminary data.</text>
</comment>
<protein>
    <submittedName>
        <fullName evidence="2">Uncharacterized protein</fullName>
    </submittedName>
</protein>
<dbReference type="InParanoid" id="A0A2P6NHJ2"/>
<keyword evidence="3" id="KW-1185">Reference proteome</keyword>
<reference evidence="2 3" key="1">
    <citation type="journal article" date="2018" name="Genome Biol. Evol.">
        <title>Multiple Roots of Fruiting Body Formation in Amoebozoa.</title>
        <authorList>
            <person name="Hillmann F."/>
            <person name="Forbes G."/>
            <person name="Novohradska S."/>
            <person name="Ferling I."/>
            <person name="Riege K."/>
            <person name="Groth M."/>
            <person name="Westermann M."/>
            <person name="Marz M."/>
            <person name="Spaller T."/>
            <person name="Winckler T."/>
            <person name="Schaap P."/>
            <person name="Glockner G."/>
        </authorList>
    </citation>
    <scope>NUCLEOTIDE SEQUENCE [LARGE SCALE GENOMIC DNA]</scope>
    <source>
        <strain evidence="2 3">Jena</strain>
    </source>
</reference>